<keyword evidence="13" id="KW-1185">Reference proteome</keyword>
<evidence type="ECO:0000256" key="4">
    <source>
        <dbReference type="ARBA" id="ARBA00022614"/>
    </source>
</evidence>
<keyword evidence="6" id="KW-0732">Signal</keyword>
<accession>A0AAN7EFX4</accession>
<evidence type="ECO:0000256" key="2">
    <source>
        <dbReference type="ARBA" id="ARBA00009592"/>
    </source>
</evidence>
<evidence type="ECO:0000256" key="8">
    <source>
        <dbReference type="ARBA" id="ARBA00022989"/>
    </source>
</evidence>
<dbReference type="PANTHER" id="PTHR48062:SF52">
    <property type="entry name" value="RECEPTOR-LIKE PROTEIN 8-RELATED"/>
    <property type="match status" value="1"/>
</dbReference>
<comment type="similarity">
    <text evidence="2">Belongs to the RLP family.</text>
</comment>
<dbReference type="InterPro" id="IPR032675">
    <property type="entry name" value="LRR_dom_sf"/>
</dbReference>
<dbReference type="SUPFAM" id="SSF52047">
    <property type="entry name" value="RNI-like"/>
    <property type="match status" value="1"/>
</dbReference>
<sequence>MISNSNYTNHLLLSWVNGTKSECCDWEGVRCSTTTDHVIELSLYSNFNQDNYQRYDETWFLNVSLLHPFKELRSLDFSLNTIGGWLGNEESNCLSKLTKLTHLNLSSTHFDNENLRFLGALPVLKSLDLTNTRMAGPLSGKELVNLSNLEVLILKFNQLNGSLPFKDIRALSSLKAISLSYNQLNGTLSTQDLCGLKKLEELDLAANDFEGTLLPCLNNLTSIKFFDISENLFSGIVPSSSISSMTSLEYIDLSENSFEGLFSFNLFANHSKLKVIHFPSNNNKLEIETDNPNWHPLFRLKVLVLSNCTLNKLTRNIPKFLFDQHELEVVDISHSMLKGSFPTWLLENNTELQLLNLQGNSFTGQLHLPPYHNYLHWLDVSENDLDGELQENIGKMIPELKCLNVSGNHIEGNLPSSIGDMSNLNQLDFSFNNFSGEVPVKSFSNQTALQFLSLSNNNFHGEILSKLANLSRLLTLELNNNQFNGTLPLIASLSVDISNNCMSDNFFEGRVPCELGHYIIIDLSHNLLSGSFHSCFNVQRVRHILCKGIDSQEHYPKMFLIHHLS</sequence>
<keyword evidence="9" id="KW-0472">Membrane</keyword>
<evidence type="ECO:0000256" key="7">
    <source>
        <dbReference type="ARBA" id="ARBA00022737"/>
    </source>
</evidence>
<dbReference type="Gene3D" id="3.80.10.10">
    <property type="entry name" value="Ribonuclease Inhibitor"/>
    <property type="match status" value="4"/>
</dbReference>
<keyword evidence="4" id="KW-0433">Leucine-rich repeat</keyword>
<keyword evidence="3" id="KW-1003">Cell membrane</keyword>
<dbReference type="Pfam" id="PF00560">
    <property type="entry name" value="LRR_1"/>
    <property type="match status" value="3"/>
</dbReference>
<dbReference type="SUPFAM" id="SSF52058">
    <property type="entry name" value="L domain-like"/>
    <property type="match status" value="1"/>
</dbReference>
<evidence type="ECO:0000313" key="13">
    <source>
        <dbReference type="Proteomes" id="UP001324115"/>
    </source>
</evidence>
<evidence type="ECO:0000256" key="10">
    <source>
        <dbReference type="ARBA" id="ARBA00023180"/>
    </source>
</evidence>
<evidence type="ECO:0000313" key="12">
    <source>
        <dbReference type="EMBL" id="KAK4571165.1"/>
    </source>
</evidence>
<evidence type="ECO:0000256" key="9">
    <source>
        <dbReference type="ARBA" id="ARBA00023136"/>
    </source>
</evidence>
<keyword evidence="10" id="KW-0325">Glycoprotein</keyword>
<dbReference type="PANTHER" id="PTHR48062">
    <property type="entry name" value="RECEPTOR-LIKE PROTEIN 14"/>
    <property type="match status" value="1"/>
</dbReference>
<reference evidence="12 13" key="1">
    <citation type="journal article" date="2023" name="G3 (Bethesda)">
        <title>A haplotype-resolved chromosome-scale genome for Quercus rubra L. provides insights into the genetics of adaptive traits for red oak species.</title>
        <authorList>
            <person name="Kapoor B."/>
            <person name="Jenkins J."/>
            <person name="Schmutz J."/>
            <person name="Zhebentyayeva T."/>
            <person name="Kuelheim C."/>
            <person name="Coggeshall M."/>
            <person name="Heim C."/>
            <person name="Lasky J.R."/>
            <person name="Leites L."/>
            <person name="Islam-Faridi N."/>
            <person name="Romero-Severson J."/>
            <person name="DeLeo V.L."/>
            <person name="Lucas S.M."/>
            <person name="Lazic D."/>
            <person name="Gailing O."/>
            <person name="Carlson J."/>
            <person name="Staton M."/>
        </authorList>
    </citation>
    <scope>NUCLEOTIDE SEQUENCE [LARGE SCALE GENOMIC DNA]</scope>
    <source>
        <strain evidence="12">Pseudo-F2</strain>
    </source>
</reference>
<evidence type="ECO:0000259" key="11">
    <source>
        <dbReference type="Pfam" id="PF08263"/>
    </source>
</evidence>
<dbReference type="Proteomes" id="UP001324115">
    <property type="component" value="Unassembled WGS sequence"/>
</dbReference>
<name>A0AAN7EFX4_QUERU</name>
<dbReference type="InterPro" id="IPR051502">
    <property type="entry name" value="RLP_Defense_Trigger"/>
</dbReference>
<comment type="caution">
    <text evidence="12">The sequence shown here is derived from an EMBL/GenBank/DDBJ whole genome shotgun (WGS) entry which is preliminary data.</text>
</comment>
<dbReference type="EMBL" id="JAXUIC010000009">
    <property type="protein sequence ID" value="KAK4571165.1"/>
    <property type="molecule type" value="Genomic_DNA"/>
</dbReference>
<feature type="domain" description="Leucine-rich repeat-containing N-terminal plant-type" evidence="11">
    <location>
        <begin position="9"/>
        <end position="32"/>
    </location>
</feature>
<dbReference type="InterPro" id="IPR001611">
    <property type="entry name" value="Leu-rich_rpt"/>
</dbReference>
<dbReference type="AlphaFoldDB" id="A0AAN7EFX4"/>
<keyword evidence="8" id="KW-1133">Transmembrane helix</keyword>
<protein>
    <recommendedName>
        <fullName evidence="11">Leucine-rich repeat-containing N-terminal plant-type domain-containing protein</fullName>
    </recommendedName>
</protein>
<keyword evidence="5" id="KW-0812">Transmembrane</keyword>
<evidence type="ECO:0000256" key="5">
    <source>
        <dbReference type="ARBA" id="ARBA00022692"/>
    </source>
</evidence>
<proteinExistence type="inferred from homology"/>
<comment type="subcellular location">
    <subcellularLocation>
        <location evidence="1">Cell membrane</location>
        <topology evidence="1">Single-pass type I membrane protein</topology>
    </subcellularLocation>
</comment>
<dbReference type="Pfam" id="PF08263">
    <property type="entry name" value="LRRNT_2"/>
    <property type="match status" value="1"/>
</dbReference>
<dbReference type="InterPro" id="IPR013210">
    <property type="entry name" value="LRR_N_plant-typ"/>
</dbReference>
<gene>
    <name evidence="12" type="ORF">RGQ29_029833</name>
</gene>
<organism evidence="12 13">
    <name type="scientific">Quercus rubra</name>
    <name type="common">Northern red oak</name>
    <name type="synonym">Quercus borealis</name>
    <dbReference type="NCBI Taxonomy" id="3512"/>
    <lineage>
        <taxon>Eukaryota</taxon>
        <taxon>Viridiplantae</taxon>
        <taxon>Streptophyta</taxon>
        <taxon>Embryophyta</taxon>
        <taxon>Tracheophyta</taxon>
        <taxon>Spermatophyta</taxon>
        <taxon>Magnoliopsida</taxon>
        <taxon>eudicotyledons</taxon>
        <taxon>Gunneridae</taxon>
        <taxon>Pentapetalae</taxon>
        <taxon>rosids</taxon>
        <taxon>fabids</taxon>
        <taxon>Fagales</taxon>
        <taxon>Fagaceae</taxon>
        <taxon>Quercus</taxon>
    </lineage>
</organism>
<keyword evidence="7" id="KW-0677">Repeat</keyword>
<evidence type="ECO:0000256" key="3">
    <source>
        <dbReference type="ARBA" id="ARBA00022475"/>
    </source>
</evidence>
<evidence type="ECO:0000256" key="1">
    <source>
        <dbReference type="ARBA" id="ARBA00004251"/>
    </source>
</evidence>
<evidence type="ECO:0000256" key="6">
    <source>
        <dbReference type="ARBA" id="ARBA00022729"/>
    </source>
</evidence>
<dbReference type="GO" id="GO:0005886">
    <property type="term" value="C:plasma membrane"/>
    <property type="evidence" value="ECO:0007669"/>
    <property type="project" value="UniProtKB-SubCell"/>
</dbReference>